<evidence type="ECO:0008006" key="5">
    <source>
        <dbReference type="Google" id="ProtNLM"/>
    </source>
</evidence>
<keyword evidence="4" id="KW-1185">Reference proteome</keyword>
<evidence type="ECO:0000256" key="2">
    <source>
        <dbReference type="SAM" id="SignalP"/>
    </source>
</evidence>
<dbReference type="RefSeq" id="WP_251972802.1">
    <property type="nucleotide sequence ID" value="NZ_AP025730.1"/>
</dbReference>
<feature type="region of interest" description="Disordered" evidence="1">
    <location>
        <begin position="76"/>
        <end position="112"/>
    </location>
</feature>
<feature type="chain" id="PRO_5046412218" description="MSHA biogenesis protein MshK" evidence="2">
    <location>
        <begin position="46"/>
        <end position="184"/>
    </location>
</feature>
<name>A0ABM7YK32_9BURK</name>
<accession>A0ABM7YK32</accession>
<evidence type="ECO:0000313" key="3">
    <source>
        <dbReference type="EMBL" id="BDI04699.1"/>
    </source>
</evidence>
<evidence type="ECO:0000256" key="1">
    <source>
        <dbReference type="SAM" id="MobiDB-lite"/>
    </source>
</evidence>
<sequence length="184" mass="18614">MSDIDIRPPCRPGQPQRPAWRHPRPAAAALACTLAALGCAPAAQAQGAPASKTEPARADGVRPGVMRVTLRHDPFSRPAMPAAAPPGAPTAASTGARAAAAGAAPLAGDAAPPPEWRPRLRAVVVAGARSLALVGAELVELGGSVEGYRLQSVSENGAVFTKGRQSITLVLGDKTGSERAGSER</sequence>
<feature type="compositionally biased region" description="Low complexity" evidence="1">
    <location>
        <begin position="89"/>
        <end position="110"/>
    </location>
</feature>
<evidence type="ECO:0000313" key="4">
    <source>
        <dbReference type="Proteomes" id="UP001057498"/>
    </source>
</evidence>
<keyword evidence="2" id="KW-0732">Signal</keyword>
<dbReference type="Proteomes" id="UP001057498">
    <property type="component" value="Chromosome"/>
</dbReference>
<organism evidence="3 4">
    <name type="scientific">Sphaerotilus microaerophilus</name>
    <dbReference type="NCBI Taxonomy" id="2914710"/>
    <lineage>
        <taxon>Bacteria</taxon>
        <taxon>Pseudomonadati</taxon>
        <taxon>Pseudomonadota</taxon>
        <taxon>Betaproteobacteria</taxon>
        <taxon>Burkholderiales</taxon>
        <taxon>Sphaerotilaceae</taxon>
        <taxon>Sphaerotilus</taxon>
    </lineage>
</organism>
<dbReference type="EMBL" id="AP025730">
    <property type="protein sequence ID" value="BDI04699.1"/>
    <property type="molecule type" value="Genomic_DNA"/>
</dbReference>
<gene>
    <name evidence="3" type="ORF">CATMQ487_16690</name>
</gene>
<protein>
    <recommendedName>
        <fullName evidence="5">MSHA biogenesis protein MshK</fullName>
    </recommendedName>
</protein>
<feature type="region of interest" description="Disordered" evidence="1">
    <location>
        <begin position="1"/>
        <end position="22"/>
    </location>
</feature>
<proteinExistence type="predicted"/>
<reference evidence="3" key="1">
    <citation type="submission" date="2022-04" db="EMBL/GenBank/DDBJ databases">
        <title>Whole genome sequence of Sphaerotilus sp. FB-5.</title>
        <authorList>
            <person name="Takeda M."/>
            <person name="Narihara S."/>
            <person name="Akimoto M."/>
            <person name="Akimoto R."/>
            <person name="Nishiyashiki S."/>
            <person name="Murakami T."/>
        </authorList>
    </citation>
    <scope>NUCLEOTIDE SEQUENCE</scope>
    <source>
        <strain evidence="3">FB-5</strain>
    </source>
</reference>
<feature type="signal peptide" evidence="2">
    <location>
        <begin position="1"/>
        <end position="45"/>
    </location>
</feature>